<dbReference type="PANTHER" id="PTHR14379">
    <property type="entry name" value="LIMKAIN B LKAP"/>
    <property type="match status" value="1"/>
</dbReference>
<feature type="chain" id="PRO_5045594381" evidence="1">
    <location>
        <begin position="22"/>
        <end position="348"/>
    </location>
</feature>
<evidence type="ECO:0000256" key="1">
    <source>
        <dbReference type="SAM" id="SignalP"/>
    </source>
</evidence>
<comment type="caution">
    <text evidence="2">The sequence shown here is derived from an EMBL/GenBank/DDBJ whole genome shotgun (WGS) entry which is preliminary data.</text>
</comment>
<keyword evidence="3" id="KW-1185">Reference proteome</keyword>
<dbReference type="EMBL" id="JAGKQM010000012">
    <property type="protein sequence ID" value="KAH0900122.1"/>
    <property type="molecule type" value="Genomic_DNA"/>
</dbReference>
<feature type="signal peptide" evidence="1">
    <location>
        <begin position="1"/>
        <end position="21"/>
    </location>
</feature>
<keyword evidence="1" id="KW-0732">Signal</keyword>
<dbReference type="InterPro" id="IPR024768">
    <property type="entry name" value="Marf1"/>
</dbReference>
<sequence length="348" mass="39899">MFCPFSVISLITSAALQSLAARILLTCLGVSHQRIVLPRLETPRGGPHEIKRGGENKFKENLIKLGTAFAWGHHTSKDLRGLMWVDDKNRDYVVVRRVSNCQYLGFFKKGDVHYLHKFPMAMPRMSEADEKAMIFRLYKRDAKDLDPGTLDTWLVEVDSLGDEALFFFDLGITVPADHSLEADTEVFWDVTDFPIRTDRSYLETLRSVLVSNGYTGELKIRAYGEKKPHNLAEKFSRLGRMLVDIGLWELDTTRLFACTPKNVMVIAENIDEDTDFVYVSRNLRSPANNCLWVLPDDYEKEKIKRVKLPSASFIWIWKDLLAGKKPMSSEKLSSLRCKAPFERAWAEI</sequence>
<evidence type="ECO:0000313" key="3">
    <source>
        <dbReference type="Proteomes" id="UP000824890"/>
    </source>
</evidence>
<dbReference type="PANTHER" id="PTHR14379:SF45">
    <property type="entry name" value="NYN DOMAIN-CONTAINING PROTEIN"/>
    <property type="match status" value="1"/>
</dbReference>
<protein>
    <submittedName>
        <fullName evidence="2">Uncharacterized protein</fullName>
    </submittedName>
</protein>
<gene>
    <name evidence="2" type="ORF">HID58_049690</name>
</gene>
<accession>A0ABQ8B5Q7</accession>
<name>A0ABQ8B5Q7_BRANA</name>
<evidence type="ECO:0000313" key="2">
    <source>
        <dbReference type="EMBL" id="KAH0900122.1"/>
    </source>
</evidence>
<reference evidence="2 3" key="1">
    <citation type="submission" date="2021-05" db="EMBL/GenBank/DDBJ databases">
        <title>Genome Assembly of Synthetic Allotetraploid Brassica napus Reveals Homoeologous Exchanges between Subgenomes.</title>
        <authorList>
            <person name="Davis J.T."/>
        </authorList>
    </citation>
    <scope>NUCLEOTIDE SEQUENCE [LARGE SCALE GENOMIC DNA]</scope>
    <source>
        <strain evidence="3">cv. Da-Ae</strain>
        <tissue evidence="2">Seedling</tissue>
    </source>
</reference>
<organism evidence="2 3">
    <name type="scientific">Brassica napus</name>
    <name type="common">Rape</name>
    <dbReference type="NCBI Taxonomy" id="3708"/>
    <lineage>
        <taxon>Eukaryota</taxon>
        <taxon>Viridiplantae</taxon>
        <taxon>Streptophyta</taxon>
        <taxon>Embryophyta</taxon>
        <taxon>Tracheophyta</taxon>
        <taxon>Spermatophyta</taxon>
        <taxon>Magnoliopsida</taxon>
        <taxon>eudicotyledons</taxon>
        <taxon>Gunneridae</taxon>
        <taxon>Pentapetalae</taxon>
        <taxon>rosids</taxon>
        <taxon>malvids</taxon>
        <taxon>Brassicales</taxon>
        <taxon>Brassicaceae</taxon>
        <taxon>Brassiceae</taxon>
        <taxon>Brassica</taxon>
    </lineage>
</organism>
<dbReference type="Proteomes" id="UP000824890">
    <property type="component" value="Unassembled WGS sequence"/>
</dbReference>
<proteinExistence type="predicted"/>